<proteinExistence type="predicted"/>
<reference evidence="2 3" key="1">
    <citation type="submission" date="2023-07" db="EMBL/GenBank/DDBJ databases">
        <title>Pathogens genome sequencing project 196.</title>
        <authorList>
            <person name="Cao X."/>
        </authorList>
    </citation>
    <scope>NUCLEOTIDE SEQUENCE [LARGE SCALE GENOMIC DNA]</scope>
    <source>
        <strain evidence="2 3">SM41</strain>
    </source>
</reference>
<evidence type="ECO:0000313" key="3">
    <source>
        <dbReference type="Proteomes" id="UP001234811"/>
    </source>
</evidence>
<evidence type="ECO:0000259" key="1">
    <source>
        <dbReference type="Pfam" id="PF05683"/>
    </source>
</evidence>
<dbReference type="EMBL" id="JAVIPQ010000533">
    <property type="protein sequence ID" value="MDQ9559579.1"/>
    <property type="molecule type" value="Genomic_DNA"/>
</dbReference>
<sequence length="33" mass="3706">IEVEDFPAFILVDDKGNDFFQKIQAGQCSSCLK</sequence>
<accession>A0ABD5BSA5</accession>
<gene>
    <name evidence="2" type="ORF">RF091_29235</name>
</gene>
<dbReference type="Pfam" id="PF05683">
    <property type="entry name" value="Fumerase_C"/>
    <property type="match status" value="1"/>
</dbReference>
<dbReference type="InterPro" id="IPR004647">
    <property type="entry name" value="Fe-S_hydro-lyase_TtdB-typ_cat"/>
</dbReference>
<name>A0ABD5BSA5_SERMA</name>
<feature type="domain" description="Fe-S hydro-lyase tartrate dehydratase beta-type catalytic" evidence="1">
    <location>
        <begin position="1"/>
        <end position="22"/>
    </location>
</feature>
<dbReference type="AlphaFoldDB" id="A0ABD5BSA5"/>
<dbReference type="Proteomes" id="UP001234811">
    <property type="component" value="Unassembled WGS sequence"/>
</dbReference>
<feature type="non-terminal residue" evidence="2">
    <location>
        <position position="1"/>
    </location>
</feature>
<evidence type="ECO:0000313" key="2">
    <source>
        <dbReference type="EMBL" id="MDQ9559579.1"/>
    </source>
</evidence>
<comment type="caution">
    <text evidence="2">The sequence shown here is derived from an EMBL/GenBank/DDBJ whole genome shotgun (WGS) entry which is preliminary data.</text>
</comment>
<organism evidence="2 3">
    <name type="scientific">Serratia marcescens</name>
    <dbReference type="NCBI Taxonomy" id="615"/>
    <lineage>
        <taxon>Bacteria</taxon>
        <taxon>Pseudomonadati</taxon>
        <taxon>Pseudomonadota</taxon>
        <taxon>Gammaproteobacteria</taxon>
        <taxon>Enterobacterales</taxon>
        <taxon>Yersiniaceae</taxon>
        <taxon>Serratia</taxon>
    </lineage>
</organism>
<protein>
    <submittedName>
        <fullName evidence="2">Fumarate hydratase C-terminal domain-containing protein</fullName>
    </submittedName>
</protein>
<dbReference type="RefSeq" id="WP_309213370.1">
    <property type="nucleotide sequence ID" value="NZ_JAVIPQ010000533.1"/>
</dbReference>